<dbReference type="RefSeq" id="WP_195170746.1">
    <property type="nucleotide sequence ID" value="NZ_CP062983.1"/>
</dbReference>
<evidence type="ECO:0000256" key="1">
    <source>
        <dbReference type="SAM" id="MobiDB-lite"/>
    </source>
</evidence>
<dbReference type="SUPFAM" id="SSF110849">
    <property type="entry name" value="ParB/Sulfiredoxin"/>
    <property type="match status" value="1"/>
</dbReference>
<evidence type="ECO:0000313" key="3">
    <source>
        <dbReference type="Proteomes" id="UP000594468"/>
    </source>
</evidence>
<gene>
    <name evidence="2" type="ORF">G4Y79_23830</name>
</gene>
<organism evidence="2 3">
    <name type="scientific">Phototrophicus methaneseepsis</name>
    <dbReference type="NCBI Taxonomy" id="2710758"/>
    <lineage>
        <taxon>Bacteria</taxon>
        <taxon>Bacillati</taxon>
        <taxon>Chloroflexota</taxon>
        <taxon>Candidatus Thermofontia</taxon>
        <taxon>Phototrophicales</taxon>
        <taxon>Phototrophicaceae</taxon>
        <taxon>Phototrophicus</taxon>
    </lineage>
</organism>
<accession>A0A7S8IEK7</accession>
<feature type="compositionally biased region" description="Acidic residues" evidence="1">
    <location>
        <begin position="361"/>
        <end position="373"/>
    </location>
</feature>
<dbReference type="InterPro" id="IPR036086">
    <property type="entry name" value="ParB/Sulfiredoxin_sf"/>
</dbReference>
<dbReference type="Proteomes" id="UP000594468">
    <property type="component" value="Chromosome"/>
</dbReference>
<dbReference type="KEGG" id="pmet:G4Y79_23830"/>
<reference evidence="2 3" key="1">
    <citation type="submission" date="2020-02" db="EMBL/GenBank/DDBJ databases">
        <authorList>
            <person name="Zheng R.K."/>
            <person name="Sun C.M."/>
        </authorList>
    </citation>
    <scope>NUCLEOTIDE SEQUENCE [LARGE SCALE GENOMIC DNA]</scope>
    <source>
        <strain evidence="3">rifampicinis</strain>
    </source>
</reference>
<sequence length="373" mass="42696">MAEDQSFRSNYMEGINKFQGLRSRAFWQDMLALFRGKSAELLSFEEIRQRLRLREESYRGLQDIPVDKIVGSVGRYNDFSRTFLPKSNDMRERWSRVYATMNSMQGVPPIEVFKVGDAYFVRDGNHRVSVARQIGSKTIQAHVTELPSAFHLEPGMTMADVEQAANYIAFLEETGLPQTRPNHINMQLSEPSRYPEMLGHIYLHAQVLERTRGEPVSMEEAAANWYDNVFRPAITLIRKYNVLTESGEENKRTEGDLYLWMVDHLRDVRRQYGAEAETRKFSHALIDYLTEKKLAIPRDLLDENDNSVILSRAQVMAAIQQATTNSDAQSDHEDDEAADRTAGPINEPQDEGDYEHASEATSEDDYSDDIAAQ</sequence>
<evidence type="ECO:0008006" key="4">
    <source>
        <dbReference type="Google" id="ProtNLM"/>
    </source>
</evidence>
<keyword evidence="3" id="KW-1185">Reference proteome</keyword>
<dbReference type="EMBL" id="CP062983">
    <property type="protein sequence ID" value="QPC82677.1"/>
    <property type="molecule type" value="Genomic_DNA"/>
</dbReference>
<evidence type="ECO:0000313" key="2">
    <source>
        <dbReference type="EMBL" id="QPC82677.1"/>
    </source>
</evidence>
<name>A0A7S8IEK7_9CHLR</name>
<protein>
    <recommendedName>
        <fullName evidence="4">Transcriptional regulator</fullName>
    </recommendedName>
</protein>
<proteinExistence type="predicted"/>
<feature type="region of interest" description="Disordered" evidence="1">
    <location>
        <begin position="320"/>
        <end position="373"/>
    </location>
</feature>
<dbReference type="AlphaFoldDB" id="A0A7S8IEK7"/>